<reference evidence="4 5" key="1">
    <citation type="submission" date="2017-11" db="EMBL/GenBank/DDBJ databases">
        <title>Genomic Encyclopedia of Archaeal and Bacterial Type Strains, Phase II (KMG-II): From Individual Species to Whole Genera.</title>
        <authorList>
            <person name="Goeker M."/>
        </authorList>
    </citation>
    <scope>NUCLEOTIDE SEQUENCE [LARGE SCALE GENOMIC DNA]</scope>
    <source>
        <strain evidence="4 5">DSM 22413</strain>
    </source>
</reference>
<evidence type="ECO:0000256" key="2">
    <source>
        <dbReference type="SAM" id="Phobius"/>
    </source>
</evidence>
<dbReference type="InterPro" id="IPR035940">
    <property type="entry name" value="CAP_sf"/>
</dbReference>
<dbReference type="Pfam" id="PF00188">
    <property type="entry name" value="CAP"/>
    <property type="match status" value="1"/>
</dbReference>
<comment type="caution">
    <text evidence="4">The sequence shown here is derived from an EMBL/GenBank/DDBJ whole genome shotgun (WGS) entry which is preliminary data.</text>
</comment>
<evidence type="ECO:0000256" key="1">
    <source>
        <dbReference type="SAM" id="MobiDB-lite"/>
    </source>
</evidence>
<feature type="region of interest" description="Disordered" evidence="1">
    <location>
        <begin position="33"/>
        <end position="57"/>
    </location>
</feature>
<dbReference type="AlphaFoldDB" id="A0A2M8WUY1"/>
<protein>
    <submittedName>
        <fullName evidence="4">Cysteine-rich secretory protein family protein</fullName>
    </submittedName>
</protein>
<organism evidence="4 5">
    <name type="scientific">Luteimicrobium subarcticum</name>
    <dbReference type="NCBI Taxonomy" id="620910"/>
    <lineage>
        <taxon>Bacteria</taxon>
        <taxon>Bacillati</taxon>
        <taxon>Actinomycetota</taxon>
        <taxon>Actinomycetes</taxon>
        <taxon>Micrococcales</taxon>
        <taxon>Luteimicrobium</taxon>
    </lineage>
</organism>
<evidence type="ECO:0000313" key="4">
    <source>
        <dbReference type="EMBL" id="PJI94719.1"/>
    </source>
</evidence>
<dbReference type="CDD" id="cd05379">
    <property type="entry name" value="CAP_bacterial"/>
    <property type="match status" value="1"/>
</dbReference>
<dbReference type="EMBL" id="PGTZ01000006">
    <property type="protein sequence ID" value="PJI94719.1"/>
    <property type="molecule type" value="Genomic_DNA"/>
</dbReference>
<dbReference type="PANTHER" id="PTHR31157:SF1">
    <property type="entry name" value="SCP DOMAIN-CONTAINING PROTEIN"/>
    <property type="match status" value="1"/>
</dbReference>
<dbReference type="Gene3D" id="3.40.33.10">
    <property type="entry name" value="CAP"/>
    <property type="match status" value="1"/>
</dbReference>
<keyword evidence="2" id="KW-1133">Transmembrane helix</keyword>
<keyword evidence="2" id="KW-0812">Transmembrane</keyword>
<evidence type="ECO:0000313" key="5">
    <source>
        <dbReference type="Proteomes" id="UP000231586"/>
    </source>
</evidence>
<evidence type="ECO:0000259" key="3">
    <source>
        <dbReference type="Pfam" id="PF00188"/>
    </source>
</evidence>
<dbReference type="Proteomes" id="UP000231586">
    <property type="component" value="Unassembled WGS sequence"/>
</dbReference>
<gene>
    <name evidence="4" type="ORF">CLV34_0565</name>
</gene>
<keyword evidence="2" id="KW-0472">Membrane</keyword>
<feature type="domain" description="SCP" evidence="3">
    <location>
        <begin position="69"/>
        <end position="172"/>
    </location>
</feature>
<feature type="transmembrane region" description="Helical" evidence="2">
    <location>
        <begin position="12"/>
        <end position="29"/>
    </location>
</feature>
<dbReference type="OrthoDB" id="68195at2"/>
<dbReference type="RefSeq" id="WP_100348694.1">
    <property type="nucleotide sequence ID" value="NZ_PGTZ01000006.1"/>
</dbReference>
<sequence>MGQRKGRPAGVVLLIVGTALVGGGALLVVRDASGPRPADTTGTWASPGGGERRAGSPIDPRAYADALVAATNDRREAVGRPALTRSGCADAAAGERAADLPSSGALEHAPLGPVTERCPPYGTAAENLSRAPADEPSSDVVSAWMASAGHRQNLLDPSLTRVGTACTLSGGQMACSEVFLGP</sequence>
<dbReference type="InterPro" id="IPR014044">
    <property type="entry name" value="CAP_dom"/>
</dbReference>
<name>A0A2M8WUY1_9MICO</name>
<accession>A0A2M8WUY1</accession>
<dbReference type="PANTHER" id="PTHR31157">
    <property type="entry name" value="SCP DOMAIN-CONTAINING PROTEIN"/>
    <property type="match status" value="1"/>
</dbReference>
<dbReference type="SUPFAM" id="SSF55797">
    <property type="entry name" value="PR-1-like"/>
    <property type="match status" value="1"/>
</dbReference>
<keyword evidence="5" id="KW-1185">Reference proteome</keyword>
<proteinExistence type="predicted"/>